<gene>
    <name evidence="1" type="ORF">X975_08777</name>
</gene>
<evidence type="ECO:0000313" key="1">
    <source>
        <dbReference type="EMBL" id="KFM73748.1"/>
    </source>
</evidence>
<feature type="non-terminal residue" evidence="1">
    <location>
        <position position="44"/>
    </location>
</feature>
<protein>
    <submittedName>
        <fullName evidence="1">Uncharacterized protein</fullName>
    </submittedName>
</protein>
<keyword evidence="2" id="KW-1185">Reference proteome</keyword>
<name>A0A087U8Q9_STEMI</name>
<accession>A0A087U8Q9</accession>
<evidence type="ECO:0000313" key="2">
    <source>
        <dbReference type="Proteomes" id="UP000054359"/>
    </source>
</evidence>
<organism evidence="1 2">
    <name type="scientific">Stegodyphus mimosarum</name>
    <name type="common">African social velvet spider</name>
    <dbReference type="NCBI Taxonomy" id="407821"/>
    <lineage>
        <taxon>Eukaryota</taxon>
        <taxon>Metazoa</taxon>
        <taxon>Ecdysozoa</taxon>
        <taxon>Arthropoda</taxon>
        <taxon>Chelicerata</taxon>
        <taxon>Arachnida</taxon>
        <taxon>Araneae</taxon>
        <taxon>Araneomorphae</taxon>
        <taxon>Entelegynae</taxon>
        <taxon>Eresoidea</taxon>
        <taxon>Eresidae</taxon>
        <taxon>Stegodyphus</taxon>
    </lineage>
</organism>
<dbReference type="EMBL" id="KK118743">
    <property type="protein sequence ID" value="KFM73748.1"/>
    <property type="molecule type" value="Genomic_DNA"/>
</dbReference>
<dbReference type="AlphaFoldDB" id="A0A087U8Q9"/>
<sequence>MVQLFSGYILQTHKAFFTSFFGISRLLTLYNTTELFSCASRTSS</sequence>
<proteinExistence type="predicted"/>
<reference evidence="1 2" key="1">
    <citation type="submission" date="2013-11" db="EMBL/GenBank/DDBJ databases">
        <title>Genome sequencing of Stegodyphus mimosarum.</title>
        <authorList>
            <person name="Bechsgaard J."/>
        </authorList>
    </citation>
    <scope>NUCLEOTIDE SEQUENCE [LARGE SCALE GENOMIC DNA]</scope>
</reference>
<dbReference type="Proteomes" id="UP000054359">
    <property type="component" value="Unassembled WGS sequence"/>
</dbReference>